<comment type="caution">
    <text evidence="4">The sequence shown here is derived from an EMBL/GenBank/DDBJ whole genome shotgun (WGS) entry which is preliminary data.</text>
</comment>
<dbReference type="Proteomes" id="UP001595872">
    <property type="component" value="Unassembled WGS sequence"/>
</dbReference>
<evidence type="ECO:0000313" key="4">
    <source>
        <dbReference type="EMBL" id="MFC4907054.1"/>
    </source>
</evidence>
<evidence type="ECO:0000259" key="3">
    <source>
        <dbReference type="Pfam" id="PF05368"/>
    </source>
</evidence>
<evidence type="ECO:0000313" key="5">
    <source>
        <dbReference type="Proteomes" id="UP001595872"/>
    </source>
</evidence>
<dbReference type="InterPro" id="IPR008030">
    <property type="entry name" value="NmrA-like"/>
</dbReference>
<evidence type="ECO:0000256" key="2">
    <source>
        <dbReference type="ARBA" id="ARBA00023002"/>
    </source>
</evidence>
<accession>A0ABV9TTZ1</accession>
<dbReference type="SUPFAM" id="SSF51735">
    <property type="entry name" value="NAD(P)-binding Rossmann-fold domains"/>
    <property type="match status" value="1"/>
</dbReference>
<sequence length="297" mass="31508">MSSKVFVAGASGLLGGRIVSALLDRGASVRALVRPGADGEKKAAISALQARGLEVVEGDLTDPVGRLADAVGDATTVVSAVQGGPEVIVDGQLNLVRAAEKAGAARFLPSDFAVDVTKLDDGDNFMIDWRRRAAAGYRDAGIAVASVLSGAFYEVMLGFLGIVDWERGTVSHWGDPDQPLDLTSVADTAAYTAAVALDPSATGTLRFAGEVVTFRQFHEAVERGSGRRLELRNLGTADELRAEIERRAALTDDPFDYVALQYQWCMVSGKAKFDTLDNDRYPEVTPVSVADFVRASA</sequence>
<keyword evidence="5" id="KW-1185">Reference proteome</keyword>
<organism evidence="4 5">
    <name type="scientific">Actinomadura gamaensis</name>
    <dbReference type="NCBI Taxonomy" id="1763541"/>
    <lineage>
        <taxon>Bacteria</taxon>
        <taxon>Bacillati</taxon>
        <taxon>Actinomycetota</taxon>
        <taxon>Actinomycetes</taxon>
        <taxon>Streptosporangiales</taxon>
        <taxon>Thermomonosporaceae</taxon>
        <taxon>Actinomadura</taxon>
    </lineage>
</organism>
<reference evidence="5" key="1">
    <citation type="journal article" date="2019" name="Int. J. Syst. Evol. Microbiol.">
        <title>The Global Catalogue of Microorganisms (GCM) 10K type strain sequencing project: providing services to taxonomists for standard genome sequencing and annotation.</title>
        <authorList>
            <consortium name="The Broad Institute Genomics Platform"/>
            <consortium name="The Broad Institute Genome Sequencing Center for Infectious Disease"/>
            <person name="Wu L."/>
            <person name="Ma J."/>
        </authorList>
    </citation>
    <scope>NUCLEOTIDE SEQUENCE [LARGE SCALE GENOMIC DNA]</scope>
    <source>
        <strain evidence="5">KLKA75</strain>
    </source>
</reference>
<name>A0ABV9TTZ1_9ACTN</name>
<protein>
    <submittedName>
        <fullName evidence="4">NmrA family NAD(P)-binding protein</fullName>
    </submittedName>
</protein>
<dbReference type="Pfam" id="PF05368">
    <property type="entry name" value="NmrA"/>
    <property type="match status" value="1"/>
</dbReference>
<keyword evidence="1" id="KW-0521">NADP</keyword>
<dbReference type="Gene3D" id="3.40.50.720">
    <property type="entry name" value="NAD(P)-binding Rossmann-like Domain"/>
    <property type="match status" value="1"/>
</dbReference>
<gene>
    <name evidence="4" type="ORF">ACFPCY_06970</name>
</gene>
<dbReference type="PANTHER" id="PTHR47706">
    <property type="entry name" value="NMRA-LIKE FAMILY PROTEIN"/>
    <property type="match status" value="1"/>
</dbReference>
<dbReference type="InterPro" id="IPR051609">
    <property type="entry name" value="NmrA/Isoflavone_reductase-like"/>
</dbReference>
<evidence type="ECO:0000256" key="1">
    <source>
        <dbReference type="ARBA" id="ARBA00022857"/>
    </source>
</evidence>
<feature type="domain" description="NmrA-like" evidence="3">
    <location>
        <begin position="1"/>
        <end position="232"/>
    </location>
</feature>
<dbReference type="EMBL" id="JBHSIT010000002">
    <property type="protein sequence ID" value="MFC4907054.1"/>
    <property type="molecule type" value="Genomic_DNA"/>
</dbReference>
<keyword evidence="2" id="KW-0560">Oxidoreductase</keyword>
<dbReference type="PANTHER" id="PTHR47706:SF1">
    <property type="entry name" value="CIPA-LIKE, PUTATIVE (AFU_ORTHOLOGUE AFUA_1G12460)-RELATED"/>
    <property type="match status" value="1"/>
</dbReference>
<dbReference type="RefSeq" id="WP_378252795.1">
    <property type="nucleotide sequence ID" value="NZ_JBHSIT010000002.1"/>
</dbReference>
<dbReference type="InterPro" id="IPR036291">
    <property type="entry name" value="NAD(P)-bd_dom_sf"/>
</dbReference>
<proteinExistence type="predicted"/>
<dbReference type="Gene3D" id="3.90.25.10">
    <property type="entry name" value="UDP-galactose 4-epimerase, domain 1"/>
    <property type="match status" value="1"/>
</dbReference>